<dbReference type="GO" id="GO:0016787">
    <property type="term" value="F:hydrolase activity"/>
    <property type="evidence" value="ECO:0007669"/>
    <property type="project" value="UniProtKB-KW"/>
</dbReference>
<comment type="caution">
    <text evidence="6">The sequence shown here is derived from an EMBL/GenBank/DDBJ whole genome shotgun (WGS) entry which is preliminary data.</text>
</comment>
<dbReference type="SUPFAM" id="SSF56281">
    <property type="entry name" value="Metallo-hydrolase/oxidoreductase"/>
    <property type="match status" value="1"/>
</dbReference>
<gene>
    <name evidence="6" type="ORF">UX01_C0017G0003</name>
</gene>
<dbReference type="PANTHER" id="PTHR46233">
    <property type="entry name" value="HYDROXYACYLGLUTATHIONE HYDROLASE GLOC"/>
    <property type="match status" value="1"/>
</dbReference>
<organism evidence="6 7">
    <name type="scientific">Candidatus Collierbacteria bacterium GW2011_GWB2_45_17</name>
    <dbReference type="NCBI Taxonomy" id="1618388"/>
    <lineage>
        <taxon>Bacteria</taxon>
        <taxon>Candidatus Collieribacteriota</taxon>
    </lineage>
</organism>
<dbReference type="GO" id="GO:0046872">
    <property type="term" value="F:metal ion binding"/>
    <property type="evidence" value="ECO:0007669"/>
    <property type="project" value="UniProtKB-KW"/>
</dbReference>
<dbReference type="AlphaFoldDB" id="A0A837IJK6"/>
<comment type="cofactor">
    <cofactor evidence="1">
        <name>Zn(2+)</name>
        <dbReference type="ChEBI" id="CHEBI:29105"/>
    </cofactor>
</comment>
<dbReference type="PANTHER" id="PTHR46233:SF3">
    <property type="entry name" value="HYDROXYACYLGLUTATHIONE HYDROLASE GLOC"/>
    <property type="match status" value="1"/>
</dbReference>
<dbReference type="Gene3D" id="3.60.15.10">
    <property type="entry name" value="Ribonuclease Z/Hydroxyacylglutathione hydrolase-like"/>
    <property type="match status" value="1"/>
</dbReference>
<evidence type="ECO:0000256" key="2">
    <source>
        <dbReference type="ARBA" id="ARBA00022723"/>
    </source>
</evidence>
<evidence type="ECO:0000256" key="3">
    <source>
        <dbReference type="ARBA" id="ARBA00022801"/>
    </source>
</evidence>
<protein>
    <submittedName>
        <fullName evidence="6">Metallo-beta-lactamase family protein</fullName>
    </submittedName>
</protein>
<evidence type="ECO:0000259" key="5">
    <source>
        <dbReference type="SMART" id="SM00849"/>
    </source>
</evidence>
<dbReference type="EMBL" id="LCKO01000017">
    <property type="protein sequence ID" value="KKT98917.1"/>
    <property type="molecule type" value="Genomic_DNA"/>
</dbReference>
<reference evidence="6 7" key="1">
    <citation type="journal article" date="2015" name="Nature">
        <title>rRNA introns, odd ribosomes, and small enigmatic genomes across a large radiation of phyla.</title>
        <authorList>
            <person name="Brown C.T."/>
            <person name="Hug L.A."/>
            <person name="Thomas B.C."/>
            <person name="Sharon I."/>
            <person name="Castelle C.J."/>
            <person name="Singh A."/>
            <person name="Wilkins M.J."/>
            <person name="Williams K.H."/>
            <person name="Banfield J.F."/>
        </authorList>
    </citation>
    <scope>NUCLEOTIDE SEQUENCE [LARGE SCALE GENOMIC DNA]</scope>
</reference>
<dbReference type="SMART" id="SM00849">
    <property type="entry name" value="Lactamase_B"/>
    <property type="match status" value="1"/>
</dbReference>
<evidence type="ECO:0000256" key="4">
    <source>
        <dbReference type="ARBA" id="ARBA00022833"/>
    </source>
</evidence>
<proteinExistence type="predicted"/>
<evidence type="ECO:0000313" key="6">
    <source>
        <dbReference type="EMBL" id="KKT98917.1"/>
    </source>
</evidence>
<dbReference type="Pfam" id="PF00753">
    <property type="entry name" value="Lactamase_B"/>
    <property type="match status" value="1"/>
</dbReference>
<keyword evidence="4" id="KW-0862">Zinc</keyword>
<accession>A0A837IJK6</accession>
<feature type="domain" description="Metallo-beta-lactamase" evidence="5">
    <location>
        <begin position="12"/>
        <end position="218"/>
    </location>
</feature>
<dbReference type="InterPro" id="IPR051453">
    <property type="entry name" value="MBL_Glyoxalase_II"/>
</dbReference>
<name>A0A837IJK6_9BACT</name>
<keyword evidence="2" id="KW-0479">Metal-binding</keyword>
<dbReference type="InterPro" id="IPR036866">
    <property type="entry name" value="RibonucZ/Hydroxyglut_hydro"/>
</dbReference>
<dbReference type="Proteomes" id="UP000034078">
    <property type="component" value="Unassembled WGS sequence"/>
</dbReference>
<dbReference type="InterPro" id="IPR001279">
    <property type="entry name" value="Metallo-B-lactamas"/>
</dbReference>
<dbReference type="CDD" id="cd06262">
    <property type="entry name" value="metallo-hydrolase-like_MBL-fold"/>
    <property type="match status" value="1"/>
</dbReference>
<keyword evidence="3" id="KW-0378">Hydrolase</keyword>
<sequence length="231" mass="25463">MEIITLTVGDLATNCYLVTDEDTGETLIIDPGDEGDFISTTLLEKKLIPQAIILTHGHYDHCLACLELKLNFNIPIYLHQADLFLYQKAHLSAPFWSNKTPHRVIPGLTRNPGLLTLPPIDHFLTDNQTITFGNSLLQVLHTPGHTPGSCSFLISPVKGRNGKAERGSGLFTGDTLFAHGVGRTDHSYSSPSDLQKSLSKLRTITLEHKTPLLIYPGHEDFGFSRVILNSP</sequence>
<evidence type="ECO:0000256" key="1">
    <source>
        <dbReference type="ARBA" id="ARBA00001947"/>
    </source>
</evidence>
<evidence type="ECO:0000313" key="7">
    <source>
        <dbReference type="Proteomes" id="UP000034078"/>
    </source>
</evidence>